<accession>A0A7G5GS43</accession>
<keyword evidence="1" id="KW-0233">DNA recombination</keyword>
<name>A0A7G5GS43_9BACT</name>
<dbReference type="Proteomes" id="UP000515369">
    <property type="component" value="Chromosome"/>
</dbReference>
<feature type="domain" description="Tyr recombinase" evidence="2">
    <location>
        <begin position="37"/>
        <end position="177"/>
    </location>
</feature>
<dbReference type="Gene3D" id="1.10.443.10">
    <property type="entry name" value="Intergrase catalytic core"/>
    <property type="match status" value="1"/>
</dbReference>
<sequence length="194" mass="22533">MLMKHLMRLLVRVRQGREFLTDLNHTWNIWLFSFYFAGVCISDILRMKYSDFQNDRLNCTMSKNLKAGLLKVPTKALGLIDQYKTDKRKHDPIFPELKVLDDLSDTYNVQRKIAHAIKRLNTALAKIATRAGLTKPLKMHISRHTFGSISGERTPIQMLQKLYRHSNITMTIGYRSNFINKNADDALHAVLQME</sequence>
<protein>
    <submittedName>
        <fullName evidence="3">Tyrosine-type recombinase/integrase</fullName>
    </submittedName>
</protein>
<evidence type="ECO:0000313" key="4">
    <source>
        <dbReference type="Proteomes" id="UP000515369"/>
    </source>
</evidence>
<evidence type="ECO:0000313" key="3">
    <source>
        <dbReference type="EMBL" id="QMW01685.1"/>
    </source>
</evidence>
<dbReference type="EMBL" id="CP059732">
    <property type="protein sequence ID" value="QMW01685.1"/>
    <property type="molecule type" value="Genomic_DNA"/>
</dbReference>
<dbReference type="Pfam" id="PF00589">
    <property type="entry name" value="Phage_integrase"/>
    <property type="match status" value="1"/>
</dbReference>
<dbReference type="InterPro" id="IPR013762">
    <property type="entry name" value="Integrase-like_cat_sf"/>
</dbReference>
<evidence type="ECO:0000259" key="2">
    <source>
        <dbReference type="Pfam" id="PF00589"/>
    </source>
</evidence>
<organism evidence="3 4">
    <name type="scientific">Spirosoma foliorum</name>
    <dbReference type="NCBI Taxonomy" id="2710596"/>
    <lineage>
        <taxon>Bacteria</taxon>
        <taxon>Pseudomonadati</taxon>
        <taxon>Bacteroidota</taxon>
        <taxon>Cytophagia</taxon>
        <taxon>Cytophagales</taxon>
        <taxon>Cytophagaceae</taxon>
        <taxon>Spirosoma</taxon>
    </lineage>
</organism>
<evidence type="ECO:0000256" key="1">
    <source>
        <dbReference type="ARBA" id="ARBA00023172"/>
    </source>
</evidence>
<reference evidence="3 4" key="1">
    <citation type="submission" date="2020-07" db="EMBL/GenBank/DDBJ databases">
        <title>Spirosoma foliorum sp. nov., isolated from the leaves on the Nejang mountain Korea, Republic of.</title>
        <authorList>
            <person name="Ho H."/>
            <person name="Lee Y.-J."/>
            <person name="Nurcahyanto D.-A."/>
            <person name="Kim S.-G."/>
        </authorList>
    </citation>
    <scope>NUCLEOTIDE SEQUENCE [LARGE SCALE GENOMIC DNA]</scope>
    <source>
        <strain evidence="3 4">PL0136</strain>
    </source>
</reference>
<dbReference type="KEGG" id="sfol:H3H32_27595"/>
<dbReference type="SUPFAM" id="SSF56349">
    <property type="entry name" value="DNA breaking-rejoining enzymes"/>
    <property type="match status" value="1"/>
</dbReference>
<dbReference type="GO" id="GO:0003677">
    <property type="term" value="F:DNA binding"/>
    <property type="evidence" value="ECO:0007669"/>
    <property type="project" value="InterPro"/>
</dbReference>
<dbReference type="InterPro" id="IPR011010">
    <property type="entry name" value="DNA_brk_join_enz"/>
</dbReference>
<proteinExistence type="predicted"/>
<keyword evidence="4" id="KW-1185">Reference proteome</keyword>
<dbReference type="AlphaFoldDB" id="A0A7G5GS43"/>
<dbReference type="InterPro" id="IPR002104">
    <property type="entry name" value="Integrase_catalytic"/>
</dbReference>
<dbReference type="GO" id="GO:0006310">
    <property type="term" value="P:DNA recombination"/>
    <property type="evidence" value="ECO:0007669"/>
    <property type="project" value="UniProtKB-KW"/>
</dbReference>
<dbReference type="GO" id="GO:0015074">
    <property type="term" value="P:DNA integration"/>
    <property type="evidence" value="ECO:0007669"/>
    <property type="project" value="InterPro"/>
</dbReference>
<gene>
    <name evidence="3" type="ORF">H3H32_27595</name>
</gene>